<dbReference type="Gene3D" id="3.30.710.10">
    <property type="entry name" value="Potassium Channel Kv1.1, Chain A"/>
    <property type="match status" value="1"/>
</dbReference>
<reference evidence="3" key="1">
    <citation type="submission" date="2018-04" db="EMBL/GenBank/DDBJ databases">
        <title>Whole genome sequencing of Hypsizygus marmoreus.</title>
        <authorList>
            <person name="Choi I.-G."/>
            <person name="Min B."/>
            <person name="Kim J.-G."/>
            <person name="Kim S."/>
            <person name="Oh Y.-L."/>
            <person name="Kong W.-S."/>
            <person name="Park H."/>
            <person name="Jeong J."/>
            <person name="Song E.-S."/>
        </authorList>
    </citation>
    <scope>NUCLEOTIDE SEQUENCE [LARGE SCALE GENOMIC DNA]</scope>
    <source>
        <strain evidence="3">51987-8</strain>
    </source>
</reference>
<evidence type="ECO:0000259" key="2">
    <source>
        <dbReference type="PROSITE" id="PS50097"/>
    </source>
</evidence>
<dbReference type="InParanoid" id="A0A369J3T7"/>
<evidence type="ECO:0000256" key="1">
    <source>
        <dbReference type="SAM" id="MobiDB-lite"/>
    </source>
</evidence>
<dbReference type="EMBL" id="LUEZ02000184">
    <property type="protein sequence ID" value="RDB15307.1"/>
    <property type="molecule type" value="Genomic_DNA"/>
</dbReference>
<gene>
    <name evidence="3" type="ORF">Hypma_004736</name>
</gene>
<feature type="domain" description="BTB" evidence="2">
    <location>
        <begin position="373"/>
        <end position="441"/>
    </location>
</feature>
<evidence type="ECO:0000313" key="4">
    <source>
        <dbReference type="Proteomes" id="UP000076154"/>
    </source>
</evidence>
<dbReference type="AlphaFoldDB" id="A0A369J3T7"/>
<dbReference type="CDD" id="cd18186">
    <property type="entry name" value="BTB_POZ_ZBTB_KLHL-like"/>
    <property type="match status" value="1"/>
</dbReference>
<feature type="compositionally biased region" description="Polar residues" evidence="1">
    <location>
        <begin position="12"/>
        <end position="22"/>
    </location>
</feature>
<dbReference type="InterPro" id="IPR011333">
    <property type="entry name" value="SKP1/BTB/POZ_sf"/>
</dbReference>
<comment type="caution">
    <text evidence="3">The sequence shown here is derived from an EMBL/GenBank/DDBJ whole genome shotgun (WGS) entry which is preliminary data.</text>
</comment>
<sequence>MSHPPSKRLRTDSTISSGSVPTRSKELWHDDGNIILEAELVQFSSAPEYFIHPIYRVRGNVRYSPAAKRTHHRELSSHPIAEYSLRHRLFSPGYLRRWYYGKAFVNMSVITAILRMSRKYDCKKLRDDALEHLFTDYPTTLDKWEQCCDQYSRIDGHDGLDFDVVNLAREFSIDSILPSAYLMCVIGHDTKDIVNGVKRKDGTMAVLSHEAQRICLIGRDALNAALIQNTFRWTITPIDHPTHKDCNVSPKCQLVRIGLCAGLYGLGSKPRSDYGFLELENWKDEKGIKEMLGRLCRESSSSRFALDLPFSNFLAVWLRHSRDGVIAFPQIIVLRSLIAIDPLMATPPSKRWRSNSAGTHDNELVQSKTVWFEDGNLVLEAEFMRFRVHRSILSTHSSIFQDMFMVPQPEARVTVEECPLVHLSDDKEDVECFLRAIYDGKWYCGSQYQSIHTISAIVRMSQKYDCEDLRKDAIARLAADFPPTLSEWDAVGGDYTRIQVTGDEAIPIDVVNLAFEQSLRAILPSAYFTCIVKSSLTQLLSGIRRSDGTIAKLNPEPQQICVLGWEKLNNKQSKLTFAWLVDEHGDMYTDDTCDSGRRSRCDGIRAQLIAKLFLPSPKSANALRPWTDWVAEEECRDIVDGLCPECLQYAKDAHECGRQIMWGILPSFFGLAVWQELKNE</sequence>
<evidence type="ECO:0000313" key="3">
    <source>
        <dbReference type="EMBL" id="RDB15307.1"/>
    </source>
</evidence>
<accession>A0A369J3T7</accession>
<dbReference type="InterPro" id="IPR000210">
    <property type="entry name" value="BTB/POZ_dom"/>
</dbReference>
<dbReference type="PROSITE" id="PS50097">
    <property type="entry name" value="BTB"/>
    <property type="match status" value="1"/>
</dbReference>
<dbReference type="Proteomes" id="UP000076154">
    <property type="component" value="Unassembled WGS sequence"/>
</dbReference>
<dbReference type="OrthoDB" id="2799068at2759"/>
<feature type="region of interest" description="Disordered" evidence="1">
    <location>
        <begin position="1"/>
        <end position="24"/>
    </location>
</feature>
<proteinExistence type="predicted"/>
<protein>
    <recommendedName>
        <fullName evidence="2">BTB domain-containing protein</fullName>
    </recommendedName>
</protein>
<dbReference type="SUPFAM" id="SSF54695">
    <property type="entry name" value="POZ domain"/>
    <property type="match status" value="1"/>
</dbReference>
<dbReference type="Pfam" id="PF00651">
    <property type="entry name" value="BTB"/>
    <property type="match status" value="1"/>
</dbReference>
<name>A0A369J3T7_HYPMA</name>
<organism evidence="3 4">
    <name type="scientific">Hypsizygus marmoreus</name>
    <name type="common">White beech mushroom</name>
    <name type="synonym">Agaricus marmoreus</name>
    <dbReference type="NCBI Taxonomy" id="39966"/>
    <lineage>
        <taxon>Eukaryota</taxon>
        <taxon>Fungi</taxon>
        <taxon>Dikarya</taxon>
        <taxon>Basidiomycota</taxon>
        <taxon>Agaricomycotina</taxon>
        <taxon>Agaricomycetes</taxon>
        <taxon>Agaricomycetidae</taxon>
        <taxon>Agaricales</taxon>
        <taxon>Tricholomatineae</taxon>
        <taxon>Lyophyllaceae</taxon>
        <taxon>Hypsizygus</taxon>
    </lineage>
</organism>
<keyword evidence="4" id="KW-1185">Reference proteome</keyword>